<dbReference type="PANTHER" id="PTHR42791">
    <property type="entry name" value="GNAT FAMILY ACETYLTRANSFERASE"/>
    <property type="match status" value="1"/>
</dbReference>
<dbReference type="EMBL" id="VIGI01000009">
    <property type="protein sequence ID" value="KAB8295762.1"/>
    <property type="molecule type" value="Genomic_DNA"/>
</dbReference>
<evidence type="ECO:0000259" key="1">
    <source>
        <dbReference type="PROSITE" id="PS51186"/>
    </source>
</evidence>
<dbReference type="CDD" id="cd04301">
    <property type="entry name" value="NAT_SF"/>
    <property type="match status" value="1"/>
</dbReference>
<dbReference type="InterPro" id="IPR000182">
    <property type="entry name" value="GNAT_dom"/>
</dbReference>
<name>A0A5N6K0W8_MONLA</name>
<protein>
    <recommendedName>
        <fullName evidence="1">N-acetyltransferase domain-containing protein</fullName>
    </recommendedName>
</protein>
<evidence type="ECO:0000313" key="2">
    <source>
        <dbReference type="EMBL" id="KAB8295762.1"/>
    </source>
</evidence>
<dbReference type="GO" id="GO:0016747">
    <property type="term" value="F:acyltransferase activity, transferring groups other than amino-acyl groups"/>
    <property type="evidence" value="ECO:0007669"/>
    <property type="project" value="InterPro"/>
</dbReference>
<proteinExistence type="predicted"/>
<comment type="caution">
    <text evidence="2">The sequence shown here is derived from an EMBL/GenBank/DDBJ whole genome shotgun (WGS) entry which is preliminary data.</text>
</comment>
<dbReference type="Gene3D" id="3.40.630.30">
    <property type="match status" value="1"/>
</dbReference>
<organism evidence="2 3">
    <name type="scientific">Monilinia laxa</name>
    <name type="common">Brown rot fungus</name>
    <name type="synonym">Sclerotinia laxa</name>
    <dbReference type="NCBI Taxonomy" id="61186"/>
    <lineage>
        <taxon>Eukaryota</taxon>
        <taxon>Fungi</taxon>
        <taxon>Dikarya</taxon>
        <taxon>Ascomycota</taxon>
        <taxon>Pezizomycotina</taxon>
        <taxon>Leotiomycetes</taxon>
        <taxon>Helotiales</taxon>
        <taxon>Sclerotiniaceae</taxon>
        <taxon>Monilinia</taxon>
    </lineage>
</organism>
<feature type="domain" description="N-acetyltransferase" evidence="1">
    <location>
        <begin position="198"/>
        <end position="267"/>
    </location>
</feature>
<dbReference type="Proteomes" id="UP000326757">
    <property type="component" value="Unassembled WGS sequence"/>
</dbReference>
<dbReference type="InterPro" id="IPR052523">
    <property type="entry name" value="Trichothecene_AcTrans"/>
</dbReference>
<dbReference type="AlphaFoldDB" id="A0A5N6K0W8"/>
<dbReference type="InterPro" id="IPR016181">
    <property type="entry name" value="Acyl_CoA_acyltransferase"/>
</dbReference>
<dbReference type="OrthoDB" id="2744543at2759"/>
<gene>
    <name evidence="2" type="ORF">EYC80_008587</name>
</gene>
<accession>A0A5N6K0W8</accession>
<keyword evidence="3" id="KW-1185">Reference proteome</keyword>
<dbReference type="SUPFAM" id="SSF55729">
    <property type="entry name" value="Acyl-CoA N-acyltransferases (Nat)"/>
    <property type="match status" value="1"/>
</dbReference>
<reference evidence="2 3" key="1">
    <citation type="submission" date="2019-06" db="EMBL/GenBank/DDBJ databases">
        <title>Genome Sequence of the Brown Rot Fungal Pathogen Monilinia laxa.</title>
        <authorList>
            <person name="De Miccolis Angelini R.M."/>
            <person name="Landi L."/>
            <person name="Abate D."/>
            <person name="Pollastro S."/>
            <person name="Romanazzi G."/>
            <person name="Faretra F."/>
        </authorList>
    </citation>
    <scope>NUCLEOTIDE SEQUENCE [LARGE SCALE GENOMIC DNA]</scope>
    <source>
        <strain evidence="2 3">Mlax316</strain>
    </source>
</reference>
<dbReference type="PROSITE" id="PS51186">
    <property type="entry name" value="GNAT"/>
    <property type="match status" value="1"/>
</dbReference>
<evidence type="ECO:0000313" key="3">
    <source>
        <dbReference type="Proteomes" id="UP000326757"/>
    </source>
</evidence>
<dbReference type="PANTHER" id="PTHR42791:SF17">
    <property type="entry name" value="ACETYLTRANSFERASE, GNAT FAMILY FAMILY (AFU_ORTHOLOGUE AFUA_8G05690)"/>
    <property type="match status" value="1"/>
</dbReference>
<dbReference type="Pfam" id="PF13508">
    <property type="entry name" value="Acetyltransf_7"/>
    <property type="match status" value="1"/>
</dbReference>
<sequence>MSARVSSFGLRLVQRLVTTVISDDYLNWKNRMIRKSTFYNHRSVVISFGTIHCYCPASTQELILICAQNLGTVAFRDDNLQTIFFPPKAVQNGSLRRKIILRIRRRLVETGTHCFVSESDETDEFWSGKPELLGYAFWVRVGKSEAAMKWQTDTLFSKLERTLTGVEMWYSETFLDRDRPWDKIHHVRHLTINNFGSIPEYFELATLAVDPKFHRRGVGGMMLKYGIDLAQKEQIPVVLEASPAGTQLYTKFGFQETESTEMFPEVW</sequence>